<proteinExistence type="predicted"/>
<name>A0A9D1HI55_9FIRM</name>
<comment type="caution">
    <text evidence="2">The sequence shown here is derived from an EMBL/GenBank/DDBJ whole genome shotgun (WGS) entry which is preliminary data.</text>
</comment>
<sequence>MFEIVKKLITEVTGKTNITYDTDFVQDLQLNSFDIMNLVCAFEDYFQTTISNKEVWQMRQVKDVVEYIESKGYTEEA</sequence>
<dbReference type="EMBL" id="DVLT01000064">
    <property type="protein sequence ID" value="HIU03611.1"/>
    <property type="molecule type" value="Genomic_DNA"/>
</dbReference>
<dbReference type="AlphaFoldDB" id="A0A9D1HI55"/>
<gene>
    <name evidence="2" type="ORF">IAB63_10205</name>
</gene>
<dbReference type="Gene3D" id="1.10.1200.10">
    <property type="entry name" value="ACP-like"/>
    <property type="match status" value="1"/>
</dbReference>
<dbReference type="Pfam" id="PF00550">
    <property type="entry name" value="PP-binding"/>
    <property type="match status" value="1"/>
</dbReference>
<feature type="domain" description="Carrier" evidence="1">
    <location>
        <begin position="1"/>
        <end position="72"/>
    </location>
</feature>
<accession>A0A9D1HI55</accession>
<protein>
    <submittedName>
        <fullName evidence="2">Acyl carrier protein</fullName>
    </submittedName>
</protein>
<dbReference type="SUPFAM" id="SSF47336">
    <property type="entry name" value="ACP-like"/>
    <property type="match status" value="1"/>
</dbReference>
<dbReference type="Proteomes" id="UP000824164">
    <property type="component" value="Unassembled WGS sequence"/>
</dbReference>
<evidence type="ECO:0000313" key="2">
    <source>
        <dbReference type="EMBL" id="HIU03611.1"/>
    </source>
</evidence>
<dbReference type="PROSITE" id="PS50075">
    <property type="entry name" value="CARRIER"/>
    <property type="match status" value="1"/>
</dbReference>
<reference evidence="2" key="2">
    <citation type="journal article" date="2021" name="PeerJ">
        <title>Extensive microbial diversity within the chicken gut microbiome revealed by metagenomics and culture.</title>
        <authorList>
            <person name="Gilroy R."/>
            <person name="Ravi A."/>
            <person name="Getino M."/>
            <person name="Pursley I."/>
            <person name="Horton D.L."/>
            <person name="Alikhan N.F."/>
            <person name="Baker D."/>
            <person name="Gharbi K."/>
            <person name="Hall N."/>
            <person name="Watson M."/>
            <person name="Adriaenssens E.M."/>
            <person name="Foster-Nyarko E."/>
            <person name="Jarju S."/>
            <person name="Secka A."/>
            <person name="Antonio M."/>
            <person name="Oren A."/>
            <person name="Chaudhuri R.R."/>
            <person name="La Ragione R."/>
            <person name="Hildebrand F."/>
            <person name="Pallen M.J."/>
        </authorList>
    </citation>
    <scope>NUCLEOTIDE SEQUENCE</scope>
    <source>
        <strain evidence="2">CHK187-14744</strain>
    </source>
</reference>
<dbReference type="InterPro" id="IPR009081">
    <property type="entry name" value="PP-bd_ACP"/>
</dbReference>
<organism evidence="2 3">
    <name type="scientific">Candidatus Onthocola gallistercoris</name>
    <dbReference type="NCBI Taxonomy" id="2840876"/>
    <lineage>
        <taxon>Bacteria</taxon>
        <taxon>Bacillati</taxon>
        <taxon>Bacillota</taxon>
        <taxon>Bacilli</taxon>
        <taxon>Candidatus Onthocola</taxon>
    </lineage>
</organism>
<dbReference type="InterPro" id="IPR036736">
    <property type="entry name" value="ACP-like_sf"/>
</dbReference>
<evidence type="ECO:0000313" key="3">
    <source>
        <dbReference type="Proteomes" id="UP000824164"/>
    </source>
</evidence>
<evidence type="ECO:0000259" key="1">
    <source>
        <dbReference type="PROSITE" id="PS50075"/>
    </source>
</evidence>
<reference evidence="2" key="1">
    <citation type="submission" date="2020-10" db="EMBL/GenBank/DDBJ databases">
        <authorList>
            <person name="Gilroy R."/>
        </authorList>
    </citation>
    <scope>NUCLEOTIDE SEQUENCE</scope>
    <source>
        <strain evidence="2">CHK187-14744</strain>
    </source>
</reference>